<evidence type="ECO:0000313" key="10">
    <source>
        <dbReference type="EMBL" id="SVD81861.1"/>
    </source>
</evidence>
<gene>
    <name evidence="10" type="ORF">METZ01_LOCUS434715</name>
</gene>
<comment type="similarity">
    <text evidence="1">Belongs to the cytidylate kinase family. Type 1 subfamily.</text>
</comment>
<evidence type="ECO:0000256" key="7">
    <source>
        <dbReference type="ARBA" id="ARBA00047615"/>
    </source>
</evidence>
<feature type="domain" description="Cytidylate kinase" evidence="9">
    <location>
        <begin position="7"/>
        <end position="159"/>
    </location>
</feature>
<comment type="catalytic activity">
    <reaction evidence="7">
        <text>dCMP + ATP = dCDP + ADP</text>
        <dbReference type="Rhea" id="RHEA:25094"/>
        <dbReference type="ChEBI" id="CHEBI:30616"/>
        <dbReference type="ChEBI" id="CHEBI:57566"/>
        <dbReference type="ChEBI" id="CHEBI:58593"/>
        <dbReference type="ChEBI" id="CHEBI:456216"/>
        <dbReference type="EC" id="2.7.4.25"/>
    </reaction>
</comment>
<evidence type="ECO:0000256" key="6">
    <source>
        <dbReference type="ARBA" id="ARBA00022840"/>
    </source>
</evidence>
<dbReference type="AlphaFoldDB" id="A0A382YG25"/>
<accession>A0A382YG25</accession>
<dbReference type="Gene3D" id="3.40.50.300">
    <property type="entry name" value="P-loop containing nucleotide triphosphate hydrolases"/>
    <property type="match status" value="1"/>
</dbReference>
<dbReference type="GO" id="GO:0006139">
    <property type="term" value="P:nucleobase-containing compound metabolic process"/>
    <property type="evidence" value="ECO:0007669"/>
    <property type="project" value="InterPro"/>
</dbReference>
<dbReference type="InterPro" id="IPR011994">
    <property type="entry name" value="Cytidylate_kinase_dom"/>
</dbReference>
<dbReference type="Pfam" id="PF02224">
    <property type="entry name" value="Cytidylate_kin"/>
    <property type="match status" value="1"/>
</dbReference>
<dbReference type="GO" id="GO:0005524">
    <property type="term" value="F:ATP binding"/>
    <property type="evidence" value="ECO:0007669"/>
    <property type="project" value="UniProtKB-KW"/>
</dbReference>
<dbReference type="NCBIfam" id="TIGR00017">
    <property type="entry name" value="cmk"/>
    <property type="match status" value="1"/>
</dbReference>
<dbReference type="SUPFAM" id="SSF52540">
    <property type="entry name" value="P-loop containing nucleoside triphosphate hydrolases"/>
    <property type="match status" value="1"/>
</dbReference>
<evidence type="ECO:0000256" key="5">
    <source>
        <dbReference type="ARBA" id="ARBA00022777"/>
    </source>
</evidence>
<evidence type="ECO:0000259" key="9">
    <source>
        <dbReference type="Pfam" id="PF02224"/>
    </source>
</evidence>
<sequence>MSTPSKIAIDGPVASGKTSVGNQLAKVLGYRFIDTGLMYRAMSWAAVRDGVHHSQTNQLTQLANALHINLVTEPENGNSHLLLDGEDITNGLRTHQVESIVSAISSITGVRLAMVKHQREIAKNGRIVMVGRDIGTVVLPDAHLKIFLTATPEERAKRR</sequence>
<protein>
    <recommendedName>
        <fullName evidence="2">(d)CMP kinase</fullName>
        <ecNumber evidence="2">2.7.4.25</ecNumber>
    </recommendedName>
</protein>
<feature type="non-terminal residue" evidence="10">
    <location>
        <position position="159"/>
    </location>
</feature>
<reference evidence="10" key="1">
    <citation type="submission" date="2018-05" db="EMBL/GenBank/DDBJ databases">
        <authorList>
            <person name="Lanie J.A."/>
            <person name="Ng W.-L."/>
            <person name="Kazmierczak K.M."/>
            <person name="Andrzejewski T.M."/>
            <person name="Davidsen T.M."/>
            <person name="Wayne K.J."/>
            <person name="Tettelin H."/>
            <person name="Glass J.I."/>
            <person name="Rusch D."/>
            <person name="Podicherti R."/>
            <person name="Tsui H.-C.T."/>
            <person name="Winkler M.E."/>
        </authorList>
    </citation>
    <scope>NUCLEOTIDE SEQUENCE</scope>
</reference>
<name>A0A382YG25_9ZZZZ</name>
<dbReference type="InterPro" id="IPR003136">
    <property type="entry name" value="Cytidylate_kin"/>
</dbReference>
<dbReference type="EC" id="2.7.4.25" evidence="2"/>
<evidence type="ECO:0000256" key="4">
    <source>
        <dbReference type="ARBA" id="ARBA00022741"/>
    </source>
</evidence>
<dbReference type="CDD" id="cd02020">
    <property type="entry name" value="CMPK"/>
    <property type="match status" value="1"/>
</dbReference>
<evidence type="ECO:0000256" key="1">
    <source>
        <dbReference type="ARBA" id="ARBA00009427"/>
    </source>
</evidence>
<dbReference type="GO" id="GO:0036431">
    <property type="term" value="F:dCMP kinase activity"/>
    <property type="evidence" value="ECO:0007669"/>
    <property type="project" value="InterPro"/>
</dbReference>
<evidence type="ECO:0000256" key="8">
    <source>
        <dbReference type="ARBA" id="ARBA00048478"/>
    </source>
</evidence>
<organism evidence="10">
    <name type="scientific">marine metagenome</name>
    <dbReference type="NCBI Taxonomy" id="408172"/>
    <lineage>
        <taxon>unclassified sequences</taxon>
        <taxon>metagenomes</taxon>
        <taxon>ecological metagenomes</taxon>
    </lineage>
</organism>
<comment type="catalytic activity">
    <reaction evidence="8">
        <text>CMP + ATP = CDP + ADP</text>
        <dbReference type="Rhea" id="RHEA:11600"/>
        <dbReference type="ChEBI" id="CHEBI:30616"/>
        <dbReference type="ChEBI" id="CHEBI:58069"/>
        <dbReference type="ChEBI" id="CHEBI:60377"/>
        <dbReference type="ChEBI" id="CHEBI:456216"/>
        <dbReference type="EC" id="2.7.4.25"/>
    </reaction>
</comment>
<evidence type="ECO:0000256" key="2">
    <source>
        <dbReference type="ARBA" id="ARBA00012906"/>
    </source>
</evidence>
<keyword evidence="5" id="KW-0418">Kinase</keyword>
<proteinExistence type="inferred from homology"/>
<dbReference type="InterPro" id="IPR027417">
    <property type="entry name" value="P-loop_NTPase"/>
</dbReference>
<keyword evidence="6" id="KW-0067">ATP-binding</keyword>
<keyword evidence="4" id="KW-0547">Nucleotide-binding</keyword>
<dbReference type="EMBL" id="UINC01175307">
    <property type="protein sequence ID" value="SVD81861.1"/>
    <property type="molecule type" value="Genomic_DNA"/>
</dbReference>
<keyword evidence="3" id="KW-0808">Transferase</keyword>
<evidence type="ECO:0000256" key="3">
    <source>
        <dbReference type="ARBA" id="ARBA00022679"/>
    </source>
</evidence>